<dbReference type="RefSeq" id="WP_062265088.1">
    <property type="nucleotide sequence ID" value="NZ_LT158599.1"/>
</dbReference>
<protein>
    <submittedName>
        <fullName evidence="2">Oxidoreductase domain-containing protein</fullName>
    </submittedName>
</protein>
<organism evidence="2 3">
    <name type="scientific">Methanoculleus bourgensis</name>
    <dbReference type="NCBI Taxonomy" id="83986"/>
    <lineage>
        <taxon>Archaea</taxon>
        <taxon>Methanobacteriati</taxon>
        <taxon>Methanobacteriota</taxon>
        <taxon>Stenosarchaea group</taxon>
        <taxon>Methanomicrobia</taxon>
        <taxon>Methanomicrobiales</taxon>
        <taxon>Methanomicrobiaceae</taxon>
        <taxon>Methanoculleus</taxon>
    </lineage>
</organism>
<dbReference type="OrthoDB" id="25239at2157"/>
<reference evidence="2 3" key="1">
    <citation type="submission" date="2016-01" db="EMBL/GenBank/DDBJ databases">
        <authorList>
            <person name="Manzoor S."/>
        </authorList>
    </citation>
    <scope>NUCLEOTIDE SEQUENCE [LARGE SCALE GENOMIC DNA]</scope>
    <source>
        <strain evidence="2">Methanoculleus sp MAB1</strain>
    </source>
</reference>
<dbReference type="GO" id="GO:0000166">
    <property type="term" value="F:nucleotide binding"/>
    <property type="evidence" value="ECO:0007669"/>
    <property type="project" value="InterPro"/>
</dbReference>
<dbReference type="KEGG" id="mema:MMAB1_2690"/>
<proteinExistence type="predicted"/>
<name>A0A0X3BPD4_9EURY</name>
<dbReference type="Gene3D" id="3.40.50.720">
    <property type="entry name" value="NAD(P)-binding Rossmann-like Domain"/>
    <property type="match status" value="1"/>
</dbReference>
<feature type="domain" description="Gfo/Idh/MocA-like oxidoreductase N-terminal" evidence="1">
    <location>
        <begin position="3"/>
        <end position="106"/>
    </location>
</feature>
<sequence length="304" mass="32943">MDAGVIGAGTVGKNHVRVYSELKEVGTTYVYDLNTTAAEEVAAATGAEVCRSADELLRKAECVSVCVPAHRHLQAAGPAIAAGVPALIEKPICLTMPECERFLAQIPEGLTVGVGHVERFNPIVTEIARITKDPLYVSFHRHNPAPVEVSGSSVVEDLMIHDIDIAFNVFFPGQEYTVHASGTGDVAAALATLGRTPVYLSASRKASKKVRSVYIEEEDRTIEGNFMTQEVFIYKKPETYGQEDGLYRQENVTENLLINKVEPLAIELAAFVRAARDGKPFPVTPEQGLGNVRVCEAIYQSLSA</sequence>
<dbReference type="SUPFAM" id="SSF51735">
    <property type="entry name" value="NAD(P)-binding Rossmann-fold domains"/>
    <property type="match status" value="1"/>
</dbReference>
<accession>A0A0X3BPD4</accession>
<dbReference type="AlphaFoldDB" id="A0A0X3BPD4"/>
<dbReference type="GeneID" id="27138278"/>
<dbReference type="Gene3D" id="3.30.360.10">
    <property type="entry name" value="Dihydrodipicolinate Reductase, domain 2"/>
    <property type="match status" value="1"/>
</dbReference>
<dbReference type="Proteomes" id="UP000069850">
    <property type="component" value="Chromosome 1"/>
</dbReference>
<dbReference type="PANTHER" id="PTHR43377:SF1">
    <property type="entry name" value="BILIVERDIN REDUCTASE A"/>
    <property type="match status" value="1"/>
</dbReference>
<dbReference type="InterPro" id="IPR000683">
    <property type="entry name" value="Gfo/Idh/MocA-like_OxRdtase_N"/>
</dbReference>
<dbReference type="InterPro" id="IPR051450">
    <property type="entry name" value="Gfo/Idh/MocA_Oxidoreductases"/>
</dbReference>
<evidence type="ECO:0000259" key="1">
    <source>
        <dbReference type="Pfam" id="PF01408"/>
    </source>
</evidence>
<evidence type="ECO:0000313" key="3">
    <source>
        <dbReference type="Proteomes" id="UP000069850"/>
    </source>
</evidence>
<dbReference type="EMBL" id="LT158599">
    <property type="protein sequence ID" value="CVK33903.1"/>
    <property type="molecule type" value="Genomic_DNA"/>
</dbReference>
<dbReference type="PANTHER" id="PTHR43377">
    <property type="entry name" value="BILIVERDIN REDUCTASE A"/>
    <property type="match status" value="1"/>
</dbReference>
<dbReference type="InterPro" id="IPR036291">
    <property type="entry name" value="NAD(P)-bd_dom_sf"/>
</dbReference>
<gene>
    <name evidence="2" type="primary">mviM</name>
    <name evidence="2" type="ORF">MMAB1_2690</name>
</gene>
<evidence type="ECO:0000313" key="2">
    <source>
        <dbReference type="EMBL" id="CVK33903.1"/>
    </source>
</evidence>
<dbReference type="Pfam" id="PF01408">
    <property type="entry name" value="GFO_IDH_MocA"/>
    <property type="match status" value="1"/>
</dbReference>